<feature type="chain" id="PRO_5039234382" evidence="4">
    <location>
        <begin position="27"/>
        <end position="1706"/>
    </location>
</feature>
<dbReference type="Gene3D" id="2.60.120.260">
    <property type="entry name" value="Galactose-binding domain-like"/>
    <property type="match status" value="4"/>
</dbReference>
<feature type="domain" description="SLH" evidence="6">
    <location>
        <begin position="1523"/>
        <end position="1586"/>
    </location>
</feature>
<evidence type="ECO:0000256" key="1">
    <source>
        <dbReference type="ARBA" id="ARBA00010837"/>
    </source>
</evidence>
<dbReference type="PROSITE" id="PS51272">
    <property type="entry name" value="SLH"/>
    <property type="match status" value="3"/>
</dbReference>
<feature type="region of interest" description="Disordered" evidence="3">
    <location>
        <begin position="1300"/>
        <end position="1328"/>
    </location>
</feature>
<dbReference type="GO" id="GO:0030246">
    <property type="term" value="F:carbohydrate binding"/>
    <property type="evidence" value="ECO:0007669"/>
    <property type="project" value="InterPro"/>
</dbReference>
<dbReference type="PROSITE" id="PS51175">
    <property type="entry name" value="CBM6"/>
    <property type="match status" value="2"/>
</dbReference>
<organism evidence="7 8">
    <name type="scientific">Paenibacillus odorifer</name>
    <dbReference type="NCBI Taxonomy" id="189426"/>
    <lineage>
        <taxon>Bacteria</taxon>
        <taxon>Bacillati</taxon>
        <taxon>Bacillota</taxon>
        <taxon>Bacilli</taxon>
        <taxon>Bacillales</taxon>
        <taxon>Paenibacillaceae</taxon>
        <taxon>Paenibacillus</taxon>
    </lineage>
</organism>
<dbReference type="Pfam" id="PF13199">
    <property type="entry name" value="Glyco_hydro_66"/>
    <property type="match status" value="2"/>
</dbReference>
<dbReference type="Pfam" id="PF00395">
    <property type="entry name" value="SLH"/>
    <property type="match status" value="3"/>
</dbReference>
<evidence type="ECO:0000313" key="7">
    <source>
        <dbReference type="EMBL" id="OMD41159.1"/>
    </source>
</evidence>
<evidence type="ECO:0000313" key="8">
    <source>
        <dbReference type="Proteomes" id="UP000187439"/>
    </source>
</evidence>
<evidence type="ECO:0000256" key="3">
    <source>
        <dbReference type="SAM" id="MobiDB-lite"/>
    </source>
</evidence>
<proteinExistence type="inferred from homology"/>
<feature type="domain" description="SLH" evidence="6">
    <location>
        <begin position="1587"/>
        <end position="1646"/>
    </location>
</feature>
<dbReference type="InterPro" id="IPR005084">
    <property type="entry name" value="CBM6"/>
</dbReference>
<dbReference type="InterPro" id="IPR008979">
    <property type="entry name" value="Galactose-bd-like_sf"/>
</dbReference>
<dbReference type="Proteomes" id="UP000187439">
    <property type="component" value="Unassembled WGS sequence"/>
</dbReference>
<evidence type="ECO:0000256" key="4">
    <source>
        <dbReference type="SAM" id="SignalP"/>
    </source>
</evidence>
<dbReference type="OrthoDB" id="9778932at2"/>
<dbReference type="Gene3D" id="2.60.40.10">
    <property type="entry name" value="Immunoglobulins"/>
    <property type="match status" value="1"/>
</dbReference>
<feature type="compositionally biased region" description="Pro residues" evidence="3">
    <location>
        <begin position="1309"/>
        <end position="1321"/>
    </location>
</feature>
<comment type="caution">
    <text evidence="7">The sequence shown here is derived from an EMBL/GenBank/DDBJ whole genome shotgun (WGS) entry which is preliminary data.</text>
</comment>
<dbReference type="Gene3D" id="3.20.20.80">
    <property type="entry name" value="Glycosidases"/>
    <property type="match status" value="2"/>
</dbReference>
<keyword evidence="2 4" id="KW-0732">Signal</keyword>
<dbReference type="Gene3D" id="2.60.40.1180">
    <property type="entry name" value="Golgi alpha-mannosidase II"/>
    <property type="match status" value="1"/>
</dbReference>
<feature type="signal peptide" evidence="4">
    <location>
        <begin position="1"/>
        <end position="26"/>
    </location>
</feature>
<dbReference type="CDD" id="cd14745">
    <property type="entry name" value="GH66"/>
    <property type="match status" value="1"/>
</dbReference>
<dbReference type="InterPro" id="IPR051465">
    <property type="entry name" value="Cell_Envelope_Struct_Comp"/>
</dbReference>
<dbReference type="EMBL" id="MPTC01000008">
    <property type="protein sequence ID" value="OMD41159.1"/>
    <property type="molecule type" value="Genomic_DNA"/>
</dbReference>
<dbReference type="InterPro" id="IPR001119">
    <property type="entry name" value="SLH_dom"/>
</dbReference>
<dbReference type="SUPFAM" id="SSF49785">
    <property type="entry name" value="Galactose-binding domain-like"/>
    <property type="match status" value="4"/>
</dbReference>
<evidence type="ECO:0000259" key="5">
    <source>
        <dbReference type="PROSITE" id="PS51175"/>
    </source>
</evidence>
<sequence length="1706" mass="187523">MVNKKKPYIALLTLILSAQLALPLSAGPLGPSTVHADNESGSTLSNQSILKAITYLGVSKARYSPGEEAELILKLKDDEQWQGKLNVEIYNLNTLIAKGSKPITVLKGQGDLSIKWKTPDDDFTGYLVKAWVSGAADHDYVTAAIDVSSDWKRYPRYGYTSEFSSETAAQSDAKLKQLSQDYYLNGYQFYDWMWRHDVSVYSKTDADGKPLKDSEGNFVDEEINADTHYLDLLNRELYPLTIKQQVEAAQKYGSAAMAYEMNYAARENYEEYGVSPEWGLYGSENIDKTNPQQSQNGYHFDFNGKETALYLQDPGNVEWQNYITKQFDRAVNVFGFDGIHLDQWGANDNSHLYDYNGNKRYYSLDYDKLINSVKKSLVENNPAKSDVTFNMVGGNLDYSAVPDPDTKTDFDYSEIWHDRNQYSDLQKVVEDTRAKNGGKAMVIAGYMNMKEATGVKTRGTEAEDVPAAVNYQSRISKVQDSWVGNFGRKDTDAVTFTVNAPATGMYKLLLHYGQGNGSGYPEGKLTVNNEIAAAAIPFSANTGWGNPSATAEVTATLKEGNNTVKLTLNTNSLWLNLHSLEVQGQDIKQSYDAVDAKLDTVKVDQYSHVYYFDTKNDYVTFHVQVPTEGNYPLGFSYASDWQEVSRTLMVNNVSQGEVSFLGQGDWTKFARKENMASVYLNAGDNTITLKAPKDDLGIKLRYMALNGQRYEAAEAELPQTNSVTFTESKTDNFGQSGQTVTYSVYAEQQLNTLTVMYHGGNSPVMSVLVDGEPAPDAQNITFAKTPGEWDGPMQAKELFVNIPPGKHKITLKMESSGQYINVGGIVAGDYEYSTGDAEMKNGVVAVVGYVSEFNNENDRIVFNVNAVEAGLYTLGWVYQNNGAATVSRSVYSGDPAGTLASFAPTSGSQWGETVQTGISLVQGWNQIVIQMTEGTDSGIKVDKLKVTGDGPEAITRMYEAESTQEKNDSAFSLYKDTVLNFSEVGQQVTYPVSIPQSGEQSLIFTYSNAGEYTNRSLYIDGVRAKDSNGNDLDVAFNGTGSLDDYSEEAYVIVPYMEEGNHKITLKMEEDDTPGMIQLRGVTTGYFNEPSVRLMDAALSVMGATHIELGTADHIAEGPNMLANEYYPNRSKKMNQSTKTIMKDYYKFFAAYENLLYDSQAVNDREIAVKDAAGQQVELSRDGSENTLWYTVRSDNKNERYQSYDVVHLVNLLNNDSNWRNSANEPDVQHNLQVTYPVRLSAQDASGLKVFAATPDQNGGTMQELDYTWDGDQIVLNVPSVEYWTMLVVDYQPRQSEVQKLFPDTGNEPSPSPEPSPTPTNPAKPGTSADVAPVATAVQMGETRMITEQELKSAQGETVNIVLNEQVKSILLPLNAGELIGSRNLVIQTDGLSMIWKADKLKEIAAADSSGKGAYVELRIGNAGAPSNGVLSPSQEYTLKSKVYTLVLGIKDKNGKSLATPGLSLQATVKLEVTNAKLKGKLLGLYIKEQGDGLYRYAGGVFDSSAGTLQAQLNNQGEFAVYERLKTFSDVPSTHWAYEAISSLVAKHVVTGRTANHYSPSVSITRAEVTVMLVRALGLQTSGDKAVFADVPDSSWYAAELSAAYSNGLIHGRTAEKFSPDAPVTRQELAVLLLRAYQYAGGQAAGNITAEYSDASDIAEWARLAVRLATSSGLFVGNTDGQFSPLNPSTRAEIAQAIDRMLNLINR</sequence>
<reference evidence="7 8" key="1">
    <citation type="submission" date="2016-10" db="EMBL/GenBank/DDBJ databases">
        <title>Paenibacillus species isolates.</title>
        <authorList>
            <person name="Beno S.M."/>
        </authorList>
    </citation>
    <scope>NUCLEOTIDE SEQUENCE [LARGE SCALE GENOMIC DNA]</scope>
    <source>
        <strain evidence="7 8">FSL H7-0710</strain>
    </source>
</reference>
<dbReference type="RefSeq" id="WP_076119321.1">
    <property type="nucleotide sequence ID" value="NZ_MPTC01000008.1"/>
</dbReference>
<feature type="domain" description="CBM6" evidence="5">
    <location>
        <begin position="809"/>
        <end position="947"/>
    </location>
</feature>
<name>A0A1R0Y1P9_9BACL</name>
<dbReference type="PANTHER" id="PTHR43308">
    <property type="entry name" value="OUTER MEMBRANE PROTEIN ALPHA-RELATED"/>
    <property type="match status" value="1"/>
</dbReference>
<dbReference type="InterPro" id="IPR013780">
    <property type="entry name" value="Glyco_hydro_b"/>
</dbReference>
<evidence type="ECO:0000259" key="6">
    <source>
        <dbReference type="PROSITE" id="PS51272"/>
    </source>
</evidence>
<dbReference type="CDD" id="cd02795">
    <property type="entry name" value="CBM6-CBM35-CBM36_like"/>
    <property type="match status" value="1"/>
</dbReference>
<accession>A0A1R0Y1P9</accession>
<gene>
    <name evidence="7" type="ORF">BSK52_12080</name>
</gene>
<feature type="domain" description="CBM6" evidence="5">
    <location>
        <begin position="580"/>
        <end position="706"/>
    </location>
</feature>
<feature type="domain" description="SLH" evidence="6">
    <location>
        <begin position="1648"/>
        <end position="1706"/>
    </location>
</feature>
<dbReference type="InterPro" id="IPR025092">
    <property type="entry name" value="Glyco_hydro_66"/>
</dbReference>
<protein>
    <submittedName>
        <fullName evidence="7">S-layer protein</fullName>
    </submittedName>
</protein>
<comment type="similarity">
    <text evidence="1">Belongs to the glycosyl hydrolase 66 family.</text>
</comment>
<dbReference type="InterPro" id="IPR013783">
    <property type="entry name" value="Ig-like_fold"/>
</dbReference>
<evidence type="ECO:0000256" key="2">
    <source>
        <dbReference type="ARBA" id="ARBA00022729"/>
    </source>
</evidence>